<name>A0A2T6APW9_9RHOB</name>
<comment type="caution">
    <text evidence="3">The sequence shown here is derived from an EMBL/GenBank/DDBJ whole genome shotgun (WGS) entry which is preliminary data.</text>
</comment>
<evidence type="ECO:0000313" key="3">
    <source>
        <dbReference type="EMBL" id="PTX45857.1"/>
    </source>
</evidence>
<dbReference type="RefSeq" id="WP_107977524.1">
    <property type="nucleotide sequence ID" value="NZ_BMEZ01000020.1"/>
</dbReference>
<protein>
    <submittedName>
        <fullName evidence="3">RsbT co-antagonist protein RsbR</fullName>
    </submittedName>
</protein>
<dbReference type="InterPro" id="IPR051932">
    <property type="entry name" value="Bact_StressResp_Reg"/>
</dbReference>
<dbReference type="EMBL" id="QBKN01000019">
    <property type="protein sequence ID" value="PTX45857.1"/>
    <property type="molecule type" value="Genomic_DNA"/>
</dbReference>
<dbReference type="Pfam" id="PF01740">
    <property type="entry name" value="STAS"/>
    <property type="match status" value="1"/>
</dbReference>
<dbReference type="SUPFAM" id="SSF52091">
    <property type="entry name" value="SpoIIaa-like"/>
    <property type="match status" value="1"/>
</dbReference>
<reference evidence="3 4" key="1">
    <citation type="submission" date="2018-04" db="EMBL/GenBank/DDBJ databases">
        <title>Genomic Encyclopedia of Archaeal and Bacterial Type Strains, Phase II (KMG-II): from individual species to whole genera.</title>
        <authorList>
            <person name="Goeker M."/>
        </authorList>
    </citation>
    <scope>NUCLEOTIDE SEQUENCE [LARGE SCALE GENOMIC DNA]</scope>
    <source>
        <strain evidence="3 4">DSM 29329</strain>
    </source>
</reference>
<proteinExistence type="predicted"/>
<dbReference type="InterPro" id="IPR036513">
    <property type="entry name" value="STAS_dom_sf"/>
</dbReference>
<sequence length="291" mass="32246">MPVPHIHKILDTQRDSLLREWASTQAEEGLIRKDLFTEAEAKAQIETLYDPLAKGVAASVDQDFLDPDDDVWEDLRAALAEVTRERTKRGVSTGDMATFVLALKYPLFERLRASVTDTNGTVLMEAIAQFTRLIDSVALYCTEICIAERDKIIQRQHDEMMELATPVVELWDRIVAVPLVGTLDSMRAQEVMESTLSAIVEKKADIVIIDITGVMTVDTQVAQHLIRTAAAVRLMGAEAIISGISPRIAQTMVQLGVDTGEIRTRGSLRMALADAFRQLDTDVVIRSVRGN</sequence>
<accession>A0A2T6APW9</accession>
<dbReference type="OrthoDB" id="7352262at2"/>
<evidence type="ECO:0000256" key="1">
    <source>
        <dbReference type="ARBA" id="ARBA00022553"/>
    </source>
</evidence>
<gene>
    <name evidence="3" type="ORF">C8N44_11915</name>
</gene>
<dbReference type="Pfam" id="PF14361">
    <property type="entry name" value="RsbRD_N"/>
    <property type="match status" value="1"/>
</dbReference>
<evidence type="ECO:0000259" key="2">
    <source>
        <dbReference type="PROSITE" id="PS50801"/>
    </source>
</evidence>
<evidence type="ECO:0000313" key="4">
    <source>
        <dbReference type="Proteomes" id="UP000244069"/>
    </source>
</evidence>
<keyword evidence="4" id="KW-1185">Reference proteome</keyword>
<organism evidence="3 4">
    <name type="scientific">Allosediminivita pacifica</name>
    <dbReference type="NCBI Taxonomy" id="1267769"/>
    <lineage>
        <taxon>Bacteria</taxon>
        <taxon>Pseudomonadati</taxon>
        <taxon>Pseudomonadota</taxon>
        <taxon>Alphaproteobacteria</taxon>
        <taxon>Rhodobacterales</taxon>
        <taxon>Paracoccaceae</taxon>
        <taxon>Allosediminivita</taxon>
    </lineage>
</organism>
<keyword evidence="1" id="KW-0597">Phosphoprotein</keyword>
<dbReference type="PANTHER" id="PTHR33745:SF3">
    <property type="entry name" value="RSBT CO-ANTAGONIST PROTEIN RSBRC"/>
    <property type="match status" value="1"/>
</dbReference>
<feature type="domain" description="STAS" evidence="2">
    <location>
        <begin position="164"/>
        <end position="275"/>
    </location>
</feature>
<dbReference type="Proteomes" id="UP000244069">
    <property type="component" value="Unassembled WGS sequence"/>
</dbReference>
<dbReference type="InterPro" id="IPR025751">
    <property type="entry name" value="RsbRD_N_dom"/>
</dbReference>
<dbReference type="PROSITE" id="PS50801">
    <property type="entry name" value="STAS"/>
    <property type="match status" value="1"/>
</dbReference>
<dbReference type="CDD" id="cd07041">
    <property type="entry name" value="STAS_RsbR_RsbS_like"/>
    <property type="match status" value="1"/>
</dbReference>
<dbReference type="PANTHER" id="PTHR33745">
    <property type="entry name" value="RSBT ANTAGONIST PROTEIN RSBS-RELATED"/>
    <property type="match status" value="1"/>
</dbReference>
<dbReference type="AlphaFoldDB" id="A0A2T6APW9"/>
<dbReference type="Gene3D" id="3.30.750.24">
    <property type="entry name" value="STAS domain"/>
    <property type="match status" value="1"/>
</dbReference>
<dbReference type="InterPro" id="IPR002645">
    <property type="entry name" value="STAS_dom"/>
</dbReference>